<keyword evidence="7" id="KW-1185">Reference proteome</keyword>
<dbReference type="InterPro" id="IPR033892">
    <property type="entry name" value="FNR_bac"/>
</dbReference>
<name>A0A2R4XJ09_9BURK</name>
<evidence type="ECO:0000256" key="3">
    <source>
        <dbReference type="ARBA" id="ARBA00022741"/>
    </source>
</evidence>
<dbReference type="OrthoDB" id="9784483at2"/>
<feature type="domain" description="FAD-binding FR-type" evidence="5">
    <location>
        <begin position="8"/>
        <end position="113"/>
    </location>
</feature>
<dbReference type="InterPro" id="IPR051930">
    <property type="entry name" value="FNR_type-1"/>
</dbReference>
<dbReference type="PROSITE" id="PS51384">
    <property type="entry name" value="FAD_FR"/>
    <property type="match status" value="1"/>
</dbReference>
<evidence type="ECO:0000256" key="2">
    <source>
        <dbReference type="ARBA" id="ARBA00013223"/>
    </source>
</evidence>
<comment type="catalytic activity">
    <reaction evidence="4">
        <text>2 reduced [2Fe-2S]-[ferredoxin] + NADP(+) + H(+) = 2 oxidized [2Fe-2S]-[ferredoxin] + NADPH</text>
        <dbReference type="Rhea" id="RHEA:20125"/>
        <dbReference type="Rhea" id="RHEA-COMP:10000"/>
        <dbReference type="Rhea" id="RHEA-COMP:10001"/>
        <dbReference type="ChEBI" id="CHEBI:15378"/>
        <dbReference type="ChEBI" id="CHEBI:33737"/>
        <dbReference type="ChEBI" id="CHEBI:33738"/>
        <dbReference type="ChEBI" id="CHEBI:57783"/>
        <dbReference type="ChEBI" id="CHEBI:58349"/>
        <dbReference type="EC" id="1.18.1.2"/>
    </reaction>
</comment>
<dbReference type="EC" id="1.18.1.2" evidence="2"/>
<dbReference type="InterPro" id="IPR039261">
    <property type="entry name" value="FNR_nucleotide-bd"/>
</dbReference>
<protein>
    <recommendedName>
        <fullName evidence="2">ferredoxin--NADP(+) reductase</fullName>
        <ecNumber evidence="2">1.18.1.2</ecNumber>
    </recommendedName>
</protein>
<dbReference type="InterPro" id="IPR017938">
    <property type="entry name" value="Riboflavin_synthase-like_b-brl"/>
</dbReference>
<gene>
    <name evidence="6" type="ORF">DBV39_08910</name>
</gene>
<dbReference type="InterPro" id="IPR017927">
    <property type="entry name" value="FAD-bd_FR_type"/>
</dbReference>
<dbReference type="KEGG" id="boz:DBV39_08910"/>
<sequence>MQSGDVTSKYSRQTVLEVRRWASPGLCSVRTTRPDGFNFVPGQFARIGLPEDKQSGEPSLWRAYSMVTHPEDPDLEFFSVTVSDGQFSPLLAALEPGDSLWIENNPFGFLTLDRFQDGQVLWLISTGTGLSAYIPMLRDSQTWDRFETVVLVHGVRTQQELAYRDEILQIASKINTPARSRLIYLCATSREPWPAVEGRPGPVAQAKRITAALLDGTLTTAAGVGLEPKGGRVMLCGNPEMVTEMRKLLAERGFAAGRRGNPGNLAVENYW</sequence>
<dbReference type="Proteomes" id="UP000244571">
    <property type="component" value="Chromosome"/>
</dbReference>
<dbReference type="RefSeq" id="WP_108621235.1">
    <property type="nucleotide sequence ID" value="NZ_CP028901.1"/>
</dbReference>
<dbReference type="CDD" id="cd06195">
    <property type="entry name" value="FNR1"/>
    <property type="match status" value="1"/>
</dbReference>
<organism evidence="6 7">
    <name type="scientific">Orrella marina</name>
    <dbReference type="NCBI Taxonomy" id="2163011"/>
    <lineage>
        <taxon>Bacteria</taxon>
        <taxon>Pseudomonadati</taxon>
        <taxon>Pseudomonadota</taxon>
        <taxon>Betaproteobacteria</taxon>
        <taxon>Burkholderiales</taxon>
        <taxon>Alcaligenaceae</taxon>
        <taxon>Orrella</taxon>
    </lineage>
</organism>
<dbReference type="GO" id="GO:0034599">
    <property type="term" value="P:cellular response to oxidative stress"/>
    <property type="evidence" value="ECO:0007669"/>
    <property type="project" value="TreeGrafter"/>
</dbReference>
<dbReference type="Gene3D" id="2.40.30.10">
    <property type="entry name" value="Translation factors"/>
    <property type="match status" value="1"/>
</dbReference>
<dbReference type="GO" id="GO:0000166">
    <property type="term" value="F:nucleotide binding"/>
    <property type="evidence" value="ECO:0007669"/>
    <property type="project" value="UniProtKB-KW"/>
</dbReference>
<dbReference type="AlphaFoldDB" id="A0A2R4XJ09"/>
<proteinExistence type="inferred from homology"/>
<comment type="similarity">
    <text evidence="1">Belongs to the ferredoxin--NADP reductase type 1 family.</text>
</comment>
<evidence type="ECO:0000313" key="6">
    <source>
        <dbReference type="EMBL" id="AWB33806.1"/>
    </source>
</evidence>
<dbReference type="Gene3D" id="3.40.50.80">
    <property type="entry name" value="Nucleotide-binding domain of ferredoxin-NADP reductase (FNR) module"/>
    <property type="match status" value="1"/>
</dbReference>
<dbReference type="GO" id="GO:0004324">
    <property type="term" value="F:ferredoxin-NADP+ reductase activity"/>
    <property type="evidence" value="ECO:0007669"/>
    <property type="project" value="UniProtKB-EC"/>
</dbReference>
<evidence type="ECO:0000313" key="7">
    <source>
        <dbReference type="Proteomes" id="UP000244571"/>
    </source>
</evidence>
<reference evidence="6 7" key="1">
    <citation type="submission" date="2018-04" db="EMBL/GenBank/DDBJ databases">
        <title>Bordetella sp. HZ20 isolated from seawater.</title>
        <authorList>
            <person name="Sun C."/>
        </authorList>
    </citation>
    <scope>NUCLEOTIDE SEQUENCE [LARGE SCALE GENOMIC DNA]</scope>
    <source>
        <strain evidence="6 7">HZ20</strain>
    </source>
</reference>
<dbReference type="GO" id="GO:0042167">
    <property type="term" value="P:heme catabolic process"/>
    <property type="evidence" value="ECO:0007669"/>
    <property type="project" value="TreeGrafter"/>
</dbReference>
<dbReference type="InterPro" id="IPR001433">
    <property type="entry name" value="OxRdtase_FAD/NAD-bd"/>
</dbReference>
<dbReference type="Pfam" id="PF00175">
    <property type="entry name" value="NAD_binding_1"/>
    <property type="match status" value="1"/>
</dbReference>
<evidence type="ECO:0000259" key="5">
    <source>
        <dbReference type="PROSITE" id="PS51384"/>
    </source>
</evidence>
<keyword evidence="3" id="KW-0547">Nucleotide-binding</keyword>
<evidence type="ECO:0000256" key="4">
    <source>
        <dbReference type="ARBA" id="ARBA00047776"/>
    </source>
</evidence>
<dbReference type="SUPFAM" id="SSF52343">
    <property type="entry name" value="Ferredoxin reductase-like, C-terminal NADP-linked domain"/>
    <property type="match status" value="1"/>
</dbReference>
<dbReference type="EMBL" id="CP028901">
    <property type="protein sequence ID" value="AWB33806.1"/>
    <property type="molecule type" value="Genomic_DNA"/>
</dbReference>
<accession>A0A2R4XJ09</accession>
<dbReference type="PANTHER" id="PTHR47878">
    <property type="entry name" value="OXIDOREDUCTASE FAD/NAD(P)-BINDING DOMAIN PROTEIN"/>
    <property type="match status" value="1"/>
</dbReference>
<dbReference type="PANTHER" id="PTHR47878:SF2">
    <property type="entry name" value="OXIDOREDUCTASE FAD_NAD(P)-BINDING DOMAIN PROTEIN"/>
    <property type="match status" value="1"/>
</dbReference>
<dbReference type="SUPFAM" id="SSF63380">
    <property type="entry name" value="Riboflavin synthase domain-like"/>
    <property type="match status" value="1"/>
</dbReference>
<evidence type="ECO:0000256" key="1">
    <source>
        <dbReference type="ARBA" id="ARBA00008312"/>
    </source>
</evidence>